<keyword evidence="2 5" id="KW-0378">Hydrolase</keyword>
<feature type="region of interest" description="Disordered" evidence="6">
    <location>
        <begin position="1"/>
        <end position="39"/>
    </location>
</feature>
<feature type="active site" description="Proton donor/acceptor" evidence="5">
    <location>
        <position position="134"/>
    </location>
</feature>
<dbReference type="GO" id="GO:0005634">
    <property type="term" value="C:nucleus"/>
    <property type="evidence" value="ECO:0007669"/>
    <property type="project" value="UniProtKB-SubCell"/>
</dbReference>
<feature type="compositionally biased region" description="Low complexity" evidence="6">
    <location>
        <begin position="30"/>
        <end position="39"/>
    </location>
</feature>
<dbReference type="GO" id="GO:0034477">
    <property type="term" value="P:U6 snRNA 3'-end processing"/>
    <property type="evidence" value="ECO:0007669"/>
    <property type="project" value="UniProtKB-UniRule"/>
</dbReference>
<name>A0A8S0R040_OLEEU</name>
<dbReference type="FunFam" id="3.90.1140.10:FF:000008">
    <property type="entry name" value="U6 snRNA phosphodiesterase"/>
    <property type="match status" value="1"/>
</dbReference>
<evidence type="ECO:0000256" key="1">
    <source>
        <dbReference type="ARBA" id="ARBA00022722"/>
    </source>
</evidence>
<keyword evidence="4 5" id="KW-0539">Nucleus</keyword>
<dbReference type="AlphaFoldDB" id="A0A8S0R040"/>
<comment type="similarity">
    <text evidence="5">Belongs to the 2H phosphoesterase superfamily. USB1 family.</text>
</comment>
<sequence>MEALRASYGETSSDSEIDSDPTHLPESNKPSSTLPLPPLDLLRPSNSSGAFDCSLQNNHLNRVRNFPHVEGNFALHVYIPVSIPLVPRKELSLFLRRVTTVVPGLHAVDVDIPFNNLAHDVRKLEQVVLGREFHVSLGRTVPIRVHQRETMVGMLRQRLHSQRRYWIDFNKWEVFVNDDRTRTFLSIEVTTRGLAEIRKQILAVNEVYRLHNLPEFYKDPRPHISVAWALGDISDSLKRVIEEETKRCIINGELSQKHLFTCKFSVISCKIGKKAFEVCKVQEDQG</sequence>
<organism evidence="7 8">
    <name type="scientific">Olea europaea subsp. europaea</name>
    <dbReference type="NCBI Taxonomy" id="158383"/>
    <lineage>
        <taxon>Eukaryota</taxon>
        <taxon>Viridiplantae</taxon>
        <taxon>Streptophyta</taxon>
        <taxon>Embryophyta</taxon>
        <taxon>Tracheophyta</taxon>
        <taxon>Spermatophyta</taxon>
        <taxon>Magnoliopsida</taxon>
        <taxon>eudicotyledons</taxon>
        <taxon>Gunneridae</taxon>
        <taxon>Pentapetalae</taxon>
        <taxon>asterids</taxon>
        <taxon>lamiids</taxon>
        <taxon>Lamiales</taxon>
        <taxon>Oleaceae</taxon>
        <taxon>Oleeae</taxon>
        <taxon>Olea</taxon>
    </lineage>
</organism>
<accession>A0A8S0R040</accession>
<dbReference type="Gramene" id="OE9A076116T2">
    <property type="protein sequence ID" value="OE9A076116C2"/>
    <property type="gene ID" value="OE9A076116"/>
</dbReference>
<dbReference type="Gene3D" id="3.90.1140.10">
    <property type="entry name" value="Cyclic phosphodiesterase"/>
    <property type="match status" value="1"/>
</dbReference>
<keyword evidence="3" id="KW-0456">Lyase</keyword>
<comment type="caution">
    <text evidence="7">The sequence shown here is derived from an EMBL/GenBank/DDBJ whole genome shotgun (WGS) entry which is preliminary data.</text>
</comment>
<evidence type="ECO:0000313" key="8">
    <source>
        <dbReference type="Proteomes" id="UP000594638"/>
    </source>
</evidence>
<evidence type="ECO:0000256" key="5">
    <source>
        <dbReference type="HAMAP-Rule" id="MF_03040"/>
    </source>
</evidence>
<evidence type="ECO:0000256" key="3">
    <source>
        <dbReference type="ARBA" id="ARBA00023239"/>
    </source>
</evidence>
<dbReference type="HAMAP" id="MF_03040">
    <property type="entry name" value="USB1"/>
    <property type="match status" value="1"/>
</dbReference>
<comment type="subcellular location">
    <subcellularLocation>
        <location evidence="5">Nucleus</location>
    </subcellularLocation>
</comment>
<gene>
    <name evidence="7" type="ORF">OLEA9_A076116</name>
</gene>
<dbReference type="PANTHER" id="PTHR13522:SF3">
    <property type="entry name" value="U6 SNRNA PHOSPHODIESTERASE 1"/>
    <property type="match status" value="1"/>
</dbReference>
<evidence type="ECO:0000256" key="6">
    <source>
        <dbReference type="SAM" id="MobiDB-lite"/>
    </source>
</evidence>
<keyword evidence="1 5" id="KW-0540">Nuclease</keyword>
<dbReference type="PANTHER" id="PTHR13522">
    <property type="entry name" value="U6 SNRNA PHOSPHODIESTERASE 1"/>
    <property type="match status" value="1"/>
</dbReference>
<evidence type="ECO:0000256" key="4">
    <source>
        <dbReference type="ARBA" id="ARBA00023242"/>
    </source>
</evidence>
<protein>
    <recommendedName>
        <fullName evidence="5">U6 snRNA phosphodiesterase</fullName>
        <ecNumber evidence="5">3.1.4.-</ecNumber>
    </recommendedName>
</protein>
<feature type="active site" description="Proton donor/acceptor" evidence="5">
    <location>
        <position position="223"/>
    </location>
</feature>
<dbReference type="GO" id="GO:0016829">
    <property type="term" value="F:lyase activity"/>
    <property type="evidence" value="ECO:0007669"/>
    <property type="project" value="UniProtKB-KW"/>
</dbReference>
<comment type="function">
    <text evidence="5">Phosphodiesterase responsible for the U6 snRNA 3' end processing. Acts as an exoribonuclease (RNase) responsible for trimming the poly(U) tract of the last nucleotides in the pre-U6 snRNA molecule, leading to the formation of mature U6 snRNA.</text>
</comment>
<evidence type="ECO:0000256" key="2">
    <source>
        <dbReference type="ARBA" id="ARBA00022801"/>
    </source>
</evidence>
<dbReference type="GO" id="GO:1990838">
    <property type="term" value="F:poly(U)-specific exoribonuclease activity, producing 3' uridine cyclic phosphate ends"/>
    <property type="evidence" value="ECO:0007669"/>
    <property type="project" value="UniProtKB-UniRule"/>
</dbReference>
<dbReference type="EMBL" id="CACTIH010002012">
    <property type="protein sequence ID" value="CAA2971435.1"/>
    <property type="molecule type" value="Genomic_DNA"/>
</dbReference>
<proteinExistence type="inferred from homology"/>
<dbReference type="Proteomes" id="UP000594638">
    <property type="component" value="Unassembled WGS sequence"/>
</dbReference>
<reference evidence="7 8" key="1">
    <citation type="submission" date="2019-12" db="EMBL/GenBank/DDBJ databases">
        <authorList>
            <person name="Alioto T."/>
            <person name="Alioto T."/>
            <person name="Gomez Garrido J."/>
        </authorList>
    </citation>
    <scope>NUCLEOTIDE SEQUENCE [LARGE SCALE GENOMIC DNA]</scope>
</reference>
<dbReference type="Pfam" id="PF09749">
    <property type="entry name" value="HVSL"/>
    <property type="match status" value="1"/>
</dbReference>
<dbReference type="OrthoDB" id="49151at2759"/>
<evidence type="ECO:0000313" key="7">
    <source>
        <dbReference type="EMBL" id="CAA2971435.1"/>
    </source>
</evidence>
<dbReference type="EC" id="3.1.4.-" evidence="5"/>
<keyword evidence="8" id="KW-1185">Reference proteome</keyword>
<dbReference type="InterPro" id="IPR027521">
    <property type="entry name" value="Usb1"/>
</dbReference>